<dbReference type="InterPro" id="IPR050862">
    <property type="entry name" value="RdRp_reductase_class-2"/>
</dbReference>
<evidence type="ECO:0000313" key="18">
    <source>
        <dbReference type="Proteomes" id="UP000256900"/>
    </source>
</evidence>
<evidence type="ECO:0000256" key="7">
    <source>
        <dbReference type="ARBA" id="ARBA00022741"/>
    </source>
</evidence>
<dbReference type="PANTHER" id="PTHR43371">
    <property type="entry name" value="VITAMIN B12-DEPENDENT RIBONUCLEOTIDE REDUCTASE"/>
    <property type="match status" value="1"/>
</dbReference>
<feature type="domain" description="Ribonucleotide reductase class II vitamin B12-dependent N-terminal" evidence="15">
    <location>
        <begin position="119"/>
        <end position="244"/>
    </location>
</feature>
<dbReference type="NCBIfam" id="TIGR02504">
    <property type="entry name" value="NrdJ_Z"/>
    <property type="match status" value="1"/>
</dbReference>
<evidence type="ECO:0000256" key="3">
    <source>
        <dbReference type="ARBA" id="ARBA00012274"/>
    </source>
</evidence>
<organism evidence="17 18">
    <name type="scientific">Methylovirgula ligni</name>
    <dbReference type="NCBI Taxonomy" id="569860"/>
    <lineage>
        <taxon>Bacteria</taxon>
        <taxon>Pseudomonadati</taxon>
        <taxon>Pseudomonadota</taxon>
        <taxon>Alphaproteobacteria</taxon>
        <taxon>Hyphomicrobiales</taxon>
        <taxon>Beijerinckiaceae</taxon>
        <taxon>Methylovirgula</taxon>
    </lineage>
</organism>
<evidence type="ECO:0000256" key="6">
    <source>
        <dbReference type="ARBA" id="ARBA00022634"/>
    </source>
</evidence>
<evidence type="ECO:0000256" key="10">
    <source>
        <dbReference type="ARBA" id="ARBA00023285"/>
    </source>
</evidence>
<keyword evidence="7 13" id="KW-0547">Nucleotide-binding</keyword>
<evidence type="ECO:0000259" key="16">
    <source>
        <dbReference type="Pfam" id="PF12637"/>
    </source>
</evidence>
<evidence type="ECO:0000256" key="1">
    <source>
        <dbReference type="ARBA" id="ARBA00001922"/>
    </source>
</evidence>
<dbReference type="InterPro" id="IPR024434">
    <property type="entry name" value="TSCPD_dom"/>
</dbReference>
<dbReference type="InterPro" id="IPR029072">
    <property type="entry name" value="YebC-like"/>
</dbReference>
<dbReference type="InterPro" id="IPR013678">
    <property type="entry name" value="RNR_2_N"/>
</dbReference>
<keyword evidence="6 13" id="KW-0237">DNA synthesis</keyword>
<dbReference type="GO" id="GO:0031419">
    <property type="term" value="F:cobalamin binding"/>
    <property type="evidence" value="ECO:0007669"/>
    <property type="project" value="UniProtKB-KW"/>
</dbReference>
<evidence type="ECO:0000259" key="14">
    <source>
        <dbReference type="Pfam" id="PF02867"/>
    </source>
</evidence>
<evidence type="ECO:0000259" key="15">
    <source>
        <dbReference type="Pfam" id="PF08471"/>
    </source>
</evidence>
<dbReference type="Pfam" id="PF02867">
    <property type="entry name" value="Ribonuc_red_lgC"/>
    <property type="match status" value="2"/>
</dbReference>
<dbReference type="EC" id="1.17.4.1" evidence="3 13"/>
<dbReference type="Pfam" id="PF08471">
    <property type="entry name" value="Ribonuc_red_2_N"/>
    <property type="match status" value="1"/>
</dbReference>
<reference evidence="17 18" key="1">
    <citation type="submission" date="2018-08" db="EMBL/GenBank/DDBJ databases">
        <title>Genomic Encyclopedia of Type Strains, Phase IV (KMG-IV): sequencing the most valuable type-strain genomes for metagenomic binning, comparative biology and taxonomic classification.</title>
        <authorList>
            <person name="Goeker M."/>
        </authorList>
    </citation>
    <scope>NUCLEOTIDE SEQUENCE [LARGE SCALE GENOMIC DNA]</scope>
    <source>
        <strain evidence="17 18">BW863</strain>
    </source>
</reference>
<feature type="domain" description="Ribonucleotide reductase large subunit C-terminal" evidence="14">
    <location>
        <begin position="924"/>
        <end position="1010"/>
    </location>
</feature>
<dbReference type="GO" id="GO:0004748">
    <property type="term" value="F:ribonucleoside-diphosphate reductase activity, thioredoxin disulfide as acceptor"/>
    <property type="evidence" value="ECO:0007669"/>
    <property type="project" value="UniProtKB-EC"/>
</dbReference>
<protein>
    <recommendedName>
        <fullName evidence="4 13">Vitamin B12-dependent ribonucleotide reductase</fullName>
        <ecNumber evidence="3 13">1.17.4.1</ecNumber>
    </recommendedName>
</protein>
<dbReference type="EMBL" id="QUMO01000003">
    <property type="protein sequence ID" value="REF85932.1"/>
    <property type="molecule type" value="Genomic_DNA"/>
</dbReference>
<evidence type="ECO:0000256" key="12">
    <source>
        <dbReference type="ARBA" id="ARBA00047754"/>
    </source>
</evidence>
<evidence type="ECO:0000256" key="11">
    <source>
        <dbReference type="ARBA" id="ARBA00025437"/>
    </source>
</evidence>
<keyword evidence="9" id="KW-1015">Disulfide bond</keyword>
<evidence type="ECO:0000256" key="2">
    <source>
        <dbReference type="ARBA" id="ARBA00007405"/>
    </source>
</evidence>
<feature type="domain" description="TSCPD" evidence="16">
    <location>
        <begin position="1071"/>
        <end position="1176"/>
    </location>
</feature>
<dbReference type="NCBIfam" id="NF005736">
    <property type="entry name" value="PRK07562.1"/>
    <property type="match status" value="1"/>
</dbReference>
<evidence type="ECO:0000256" key="8">
    <source>
        <dbReference type="ARBA" id="ARBA00023002"/>
    </source>
</evidence>
<dbReference type="SUPFAM" id="SSF75625">
    <property type="entry name" value="YebC-like"/>
    <property type="match status" value="1"/>
</dbReference>
<dbReference type="CDD" id="cd02888">
    <property type="entry name" value="RNR_II_dimer"/>
    <property type="match status" value="1"/>
</dbReference>
<proteinExistence type="inferred from homology"/>
<accession>A0A3D9YYG8</accession>
<keyword evidence="18" id="KW-1185">Reference proteome</keyword>
<dbReference type="FunFam" id="3.20.70.20:FF:000017">
    <property type="entry name" value="Vitamin B12-dependent ribonucleotide reductase"/>
    <property type="match status" value="1"/>
</dbReference>
<keyword evidence="10 13" id="KW-0170">Cobalt</keyword>
<evidence type="ECO:0000256" key="4">
    <source>
        <dbReference type="ARBA" id="ARBA00014409"/>
    </source>
</evidence>
<dbReference type="Proteomes" id="UP000256900">
    <property type="component" value="Unassembled WGS sequence"/>
</dbReference>
<dbReference type="PRINTS" id="PR01183">
    <property type="entry name" value="RIBORDTASEM1"/>
</dbReference>
<keyword evidence="8 13" id="KW-0560">Oxidoreductase</keyword>
<dbReference type="InterPro" id="IPR000788">
    <property type="entry name" value="RNR_lg_C"/>
</dbReference>
<comment type="caution">
    <text evidence="17">The sequence shown here is derived from an EMBL/GenBank/DDBJ whole genome shotgun (WGS) entry which is preliminary data.</text>
</comment>
<evidence type="ECO:0000256" key="5">
    <source>
        <dbReference type="ARBA" id="ARBA00022628"/>
    </source>
</evidence>
<dbReference type="GO" id="GO:0000166">
    <property type="term" value="F:nucleotide binding"/>
    <property type="evidence" value="ECO:0007669"/>
    <property type="project" value="UniProtKB-KW"/>
</dbReference>
<feature type="domain" description="Ribonucleotide reductase large subunit C-terminal" evidence="14">
    <location>
        <begin position="295"/>
        <end position="845"/>
    </location>
</feature>
<gene>
    <name evidence="17" type="ORF">DES32_1972</name>
</gene>
<name>A0A3D9YYG8_9HYPH</name>
<dbReference type="SUPFAM" id="SSF51998">
    <property type="entry name" value="PFL-like glycyl radical enzymes"/>
    <property type="match status" value="1"/>
</dbReference>
<dbReference type="Gene3D" id="3.20.70.20">
    <property type="match status" value="3"/>
</dbReference>
<sequence length="1313" mass="143748">MDESGPRLLMVGIARMGGGKAPLTVAAHPSRGQDQPAVAVLNFNALHNILYLGFARLLGLGLFRSARVGRLPRYDLKGAGRETSCVGHYLHHSGPENMRIERRYTTENQSPYAAIEFRTTRSEIRNPDGSTVFALDGIDVPAAWSQVAADVLAQKYFRKAGVPAKLKPVEEPNIPEFLWRHAADEEALEELPKAERFGSEISARQVFDRLAGAWTYWGWKGKYFDTEADARAFYDELRFMLAKQIAAPNSPQWFNTGLHWAYGINGPSQGHYYVDFETAKLVKSKSAYEHPQPHACFIQSVADDLVNEGGIMDLWVREARLFKYGSGTGSNFSKLRGESEKLSGGGKSSGLMSFLKIGDRAAGAIKSGGTTRRAAKMVVVDVDHPDIEAYIDWKVKEEEKVAALVAGSKIVKKALKAILRACVNCEGPNGDCFEPEKNPALKREIKLARKASVPDSMIKKIIQFARQGYKDIAFDTYTTDWDSEAYLTVSGQNSNNSVRVTDDFLRSVEAGGDWTLIRRTDGKVHKTLKARDLWEKIGYAAWASADPGLQYHTTINDWHTCPAAGPIVASNPCSEYMFLDDTACNLASLNLLPFRDPQTKQFDIESYEHAVRLWTIVLEISVLMAQFPSKEIARLSYEYRTLGLGYANIGGLLMSSGLAYDSDEGRAIGAALSAIMTGVAYATSAEIARERGPFANYAENKDAMLRVMRNHRRAALGEAAGYEKLATAPVPLDHAALPQPALGEHAVAAWNKAVTLGEQSGYRNAQVSVVAPTGTIGLVMDCDTTGIEPDFALVKFKKLAGGGYFKIINRAVPEGLRALGYRESEIAEIEVYAVGHASLRQAPAINPPSLKAKGFTDAKIDELEKTLASAFDIKFVFNKWTLGADFLVNTLKVPEDKLDDPAFDLLAFLGFSKADVEAANIHVCGAMTVEGAPHLKPEHYAVFDCANPCGRIGKRYLSVESHIRMMAAAQPFISGAISKTINMPNDATVEDCKEAYTLSWRLALKANALYRDGSKLSQPLNSQLIEDEDEEDDNVEALVAANAPARATVVAEKIVERIVEKIVHDRERERLPDRRKGYTQKAVVGGHKVYLRTGEYQDGRLGEIFIDMHKEGAAFRSLMNNFAIAISVGLQYGVPLDEYVDAFTFTRFEPAGLVQGNDAIKNATSIIDYVFRELAISYLGRTDLAHIDPSDIGHDVLGGGEAQSRAPQGASATSNFVSKGFVRNKADKLMLVQSAAGGQTTALKKNLENEIEAELGALDWSVSSEQTTVADRRNEARMKGYTGEACPECNNFTLVRNGTCLKCDTCGATTGCS</sequence>
<dbReference type="GO" id="GO:0071897">
    <property type="term" value="P:DNA biosynthetic process"/>
    <property type="evidence" value="ECO:0007669"/>
    <property type="project" value="UniProtKB-KW"/>
</dbReference>
<dbReference type="InterPro" id="IPR013344">
    <property type="entry name" value="RNR_NrdJ/NrdZ"/>
</dbReference>
<dbReference type="PANTHER" id="PTHR43371:SF1">
    <property type="entry name" value="RIBONUCLEOSIDE-DIPHOSPHATE REDUCTASE"/>
    <property type="match status" value="1"/>
</dbReference>
<evidence type="ECO:0000256" key="9">
    <source>
        <dbReference type="ARBA" id="ARBA00023157"/>
    </source>
</evidence>
<evidence type="ECO:0000313" key="17">
    <source>
        <dbReference type="EMBL" id="REF85932.1"/>
    </source>
</evidence>
<comment type="cofactor">
    <cofactor evidence="1 13">
        <name>adenosylcob(III)alamin</name>
        <dbReference type="ChEBI" id="CHEBI:18408"/>
    </cofactor>
</comment>
<dbReference type="FunFam" id="3.20.70.20:FF:000016">
    <property type="entry name" value="Vitamin B12-dependent ribonucleotide reductase"/>
    <property type="match status" value="1"/>
</dbReference>
<dbReference type="GO" id="GO:0050897">
    <property type="term" value="F:cobalt ion binding"/>
    <property type="evidence" value="ECO:0007669"/>
    <property type="project" value="InterPro"/>
</dbReference>
<comment type="function">
    <text evidence="11 13">Catalyzes the reduction of ribonucleotides to deoxyribonucleotides. May function to provide a pool of deoxyribonucleotide precursors for DNA repair during oxygen limitation and/or for immediate growth after restoration of oxygen.</text>
</comment>
<evidence type="ECO:0000256" key="13">
    <source>
        <dbReference type="RuleBase" id="RU364064"/>
    </source>
</evidence>
<comment type="catalytic activity">
    <reaction evidence="12 13">
        <text>a 2'-deoxyribonucleoside 5'-diphosphate + [thioredoxin]-disulfide + H2O = a ribonucleoside 5'-diphosphate + [thioredoxin]-dithiol</text>
        <dbReference type="Rhea" id="RHEA:23252"/>
        <dbReference type="Rhea" id="RHEA-COMP:10698"/>
        <dbReference type="Rhea" id="RHEA-COMP:10700"/>
        <dbReference type="ChEBI" id="CHEBI:15377"/>
        <dbReference type="ChEBI" id="CHEBI:29950"/>
        <dbReference type="ChEBI" id="CHEBI:50058"/>
        <dbReference type="ChEBI" id="CHEBI:57930"/>
        <dbReference type="ChEBI" id="CHEBI:73316"/>
        <dbReference type="EC" id="1.17.4.1"/>
    </reaction>
</comment>
<dbReference type="Pfam" id="PF12637">
    <property type="entry name" value="TSCPD"/>
    <property type="match status" value="1"/>
</dbReference>
<comment type="similarity">
    <text evidence="2 13">Belongs to the ribonucleoside diphosphate reductase class-2 family.</text>
</comment>
<keyword evidence="5 13" id="KW-0846">Cobalamin</keyword>